<dbReference type="PANTHER" id="PTHR33620:SF1">
    <property type="entry name" value="UREASE ACCESSORY PROTEIN F"/>
    <property type="match status" value="1"/>
</dbReference>
<gene>
    <name evidence="4" type="ORF">MJAP1_001274</name>
</gene>
<evidence type="ECO:0000256" key="3">
    <source>
        <dbReference type="ARBA" id="ARBA00046339"/>
    </source>
</evidence>
<sequence>MATGVSEQETEDYLLWVLSDSNLPTGGFIASAGLESYYSHGFLTKDQKSGAPHQQALVERTVAFVDHSLTNYVSSVLPYVHAAYRVAQHHLRTPDSNLEGALQALAWLDWQHHTLLLNHVSRRASMIQGIALLSLYSKSFAQPAVYGAPMPGGNERANKLIERLRMHARRGSARLGSGVRALDAERGELAGHLPICAGVFSACVGLSLDRALRQNLFLQARNIMSCSIRLNTIGPYMAHQLLAFQLRTLVAAHLARLERAAGERLGEQAWHRAAPRSAATSVQEVEDEAWDWDWDDADRAQRGFPTTSWPLGEIVQARHDQLHSRLFNS</sequence>
<evidence type="ECO:0000313" key="5">
    <source>
        <dbReference type="Proteomes" id="UP001217754"/>
    </source>
</evidence>
<dbReference type="PANTHER" id="PTHR33620">
    <property type="entry name" value="UREASE ACCESSORY PROTEIN F"/>
    <property type="match status" value="1"/>
</dbReference>
<dbReference type="GO" id="GO:0016151">
    <property type="term" value="F:nickel cation binding"/>
    <property type="evidence" value="ECO:0007669"/>
    <property type="project" value="InterPro"/>
</dbReference>
<keyword evidence="1" id="KW-0996">Nickel insertion</keyword>
<evidence type="ECO:0000313" key="4">
    <source>
        <dbReference type="EMBL" id="WFD38323.1"/>
    </source>
</evidence>
<protein>
    <recommendedName>
        <fullName evidence="6">Urease accessory protein UreF</fullName>
    </recommendedName>
</protein>
<dbReference type="GeneID" id="85224923"/>
<keyword evidence="2" id="KW-0143">Chaperone</keyword>
<keyword evidence="5" id="KW-1185">Reference proteome</keyword>
<dbReference type="InterPro" id="IPR038277">
    <property type="entry name" value="UreF_sf"/>
</dbReference>
<evidence type="ECO:0000256" key="2">
    <source>
        <dbReference type="ARBA" id="ARBA00023186"/>
    </source>
</evidence>
<dbReference type="Gene3D" id="1.10.4190.10">
    <property type="entry name" value="Urease accessory protein UreF"/>
    <property type="match status" value="1"/>
</dbReference>
<dbReference type="EMBL" id="CP119959">
    <property type="protein sequence ID" value="WFD38323.1"/>
    <property type="molecule type" value="Genomic_DNA"/>
</dbReference>
<dbReference type="AlphaFoldDB" id="A0AAF0J9F8"/>
<organism evidence="4 5">
    <name type="scientific">Malassezia japonica</name>
    <dbReference type="NCBI Taxonomy" id="223818"/>
    <lineage>
        <taxon>Eukaryota</taxon>
        <taxon>Fungi</taxon>
        <taxon>Dikarya</taxon>
        <taxon>Basidiomycota</taxon>
        <taxon>Ustilaginomycotina</taxon>
        <taxon>Malasseziomycetes</taxon>
        <taxon>Malasseziales</taxon>
        <taxon>Malasseziaceae</taxon>
        <taxon>Malassezia</taxon>
    </lineage>
</organism>
<name>A0AAF0J9F8_9BASI</name>
<proteinExistence type="inferred from homology"/>
<evidence type="ECO:0008006" key="6">
    <source>
        <dbReference type="Google" id="ProtNLM"/>
    </source>
</evidence>
<dbReference type="InterPro" id="IPR002639">
    <property type="entry name" value="UreF"/>
</dbReference>
<dbReference type="Proteomes" id="UP001217754">
    <property type="component" value="Chromosome 2"/>
</dbReference>
<dbReference type="Pfam" id="PF01730">
    <property type="entry name" value="UreF"/>
    <property type="match status" value="1"/>
</dbReference>
<dbReference type="RefSeq" id="XP_060121220.1">
    <property type="nucleotide sequence ID" value="XM_060265237.1"/>
</dbReference>
<accession>A0AAF0J9F8</accession>
<comment type="similarity">
    <text evidence="3">Belongs to the UreF family.</text>
</comment>
<evidence type="ECO:0000256" key="1">
    <source>
        <dbReference type="ARBA" id="ARBA00022988"/>
    </source>
</evidence>
<reference evidence="4" key="1">
    <citation type="submission" date="2023-03" db="EMBL/GenBank/DDBJ databases">
        <title>Mating type loci evolution in Malassezia.</title>
        <authorList>
            <person name="Coelho M.A."/>
        </authorList>
    </citation>
    <scope>NUCLEOTIDE SEQUENCE</scope>
    <source>
        <strain evidence="4">CBS 9431</strain>
    </source>
</reference>